<comment type="caution">
    <text evidence="2">The sequence shown here is derived from an EMBL/GenBank/DDBJ whole genome shotgun (WGS) entry which is preliminary data.</text>
</comment>
<name>A0ABR2KET1_9EUKA</name>
<evidence type="ECO:0000313" key="3">
    <source>
        <dbReference type="Proteomes" id="UP001470230"/>
    </source>
</evidence>
<dbReference type="EMBL" id="JAPFFF010000006">
    <property type="protein sequence ID" value="KAK8888500.1"/>
    <property type="molecule type" value="Genomic_DNA"/>
</dbReference>
<dbReference type="PRINTS" id="PR00449">
    <property type="entry name" value="RASTRNSFRMNG"/>
</dbReference>
<dbReference type="CDD" id="cd00154">
    <property type="entry name" value="Rab"/>
    <property type="match status" value="1"/>
</dbReference>
<dbReference type="SMART" id="SM00175">
    <property type="entry name" value="RAB"/>
    <property type="match status" value="1"/>
</dbReference>
<dbReference type="Pfam" id="PF00071">
    <property type="entry name" value="Ras"/>
    <property type="match status" value="1"/>
</dbReference>
<dbReference type="InterPro" id="IPR027417">
    <property type="entry name" value="P-loop_NTPase"/>
</dbReference>
<gene>
    <name evidence="2" type="ORF">M9Y10_039579</name>
</gene>
<dbReference type="SMART" id="SM00176">
    <property type="entry name" value="RAN"/>
    <property type="match status" value="1"/>
</dbReference>
<keyword evidence="3" id="KW-1185">Reference proteome</keyword>
<evidence type="ECO:0000256" key="1">
    <source>
        <dbReference type="ARBA" id="ARBA00022741"/>
    </source>
</evidence>
<dbReference type="InterPro" id="IPR001806">
    <property type="entry name" value="Small_GTPase"/>
</dbReference>
<dbReference type="Gene3D" id="3.40.50.300">
    <property type="entry name" value="P-loop containing nucleotide triphosphate hydrolases"/>
    <property type="match status" value="1"/>
</dbReference>
<sequence length="214" mass="24064">MNFQFFSKVVLCGSSTVGKTTIFSRIVNNHADLETKSTTGASFASVQYEYQNQVLNINLWDTAGQEEYRSLVNIYFRESNAVLIIFDLTNHKSFEDVDVWIDQIYANCGEPLPAIIIVGNKSDLEDLRQVPHEEINIFSQNSKLPYYEVSAITGENINLLMENVAAISFKSINLAKTQSKSIIKIVDIKTDSNSKLALAKDNNAQSDFETRKCC</sequence>
<dbReference type="PROSITE" id="PS51421">
    <property type="entry name" value="RAS"/>
    <property type="match status" value="1"/>
</dbReference>
<proteinExistence type="predicted"/>
<dbReference type="InterPro" id="IPR005225">
    <property type="entry name" value="Small_GTP-bd"/>
</dbReference>
<protein>
    <recommendedName>
        <fullName evidence="4">Small GTP-binding protein</fullName>
    </recommendedName>
</protein>
<evidence type="ECO:0008006" key="4">
    <source>
        <dbReference type="Google" id="ProtNLM"/>
    </source>
</evidence>
<accession>A0ABR2KET1</accession>
<dbReference type="SUPFAM" id="SSF52540">
    <property type="entry name" value="P-loop containing nucleoside triphosphate hydrolases"/>
    <property type="match status" value="1"/>
</dbReference>
<dbReference type="PANTHER" id="PTHR47978">
    <property type="match status" value="1"/>
</dbReference>
<reference evidence="2 3" key="1">
    <citation type="submission" date="2024-04" db="EMBL/GenBank/DDBJ databases">
        <title>Tritrichomonas musculus Genome.</title>
        <authorList>
            <person name="Alves-Ferreira E."/>
            <person name="Grigg M."/>
            <person name="Lorenzi H."/>
            <person name="Galac M."/>
        </authorList>
    </citation>
    <scope>NUCLEOTIDE SEQUENCE [LARGE SCALE GENOMIC DNA]</scope>
    <source>
        <strain evidence="2 3">EAF2021</strain>
    </source>
</reference>
<evidence type="ECO:0000313" key="2">
    <source>
        <dbReference type="EMBL" id="KAK8888500.1"/>
    </source>
</evidence>
<dbReference type="Proteomes" id="UP001470230">
    <property type="component" value="Unassembled WGS sequence"/>
</dbReference>
<dbReference type="PROSITE" id="PS51419">
    <property type="entry name" value="RAB"/>
    <property type="match status" value="1"/>
</dbReference>
<dbReference type="SMART" id="SM00174">
    <property type="entry name" value="RHO"/>
    <property type="match status" value="1"/>
</dbReference>
<organism evidence="2 3">
    <name type="scientific">Tritrichomonas musculus</name>
    <dbReference type="NCBI Taxonomy" id="1915356"/>
    <lineage>
        <taxon>Eukaryota</taxon>
        <taxon>Metamonada</taxon>
        <taxon>Parabasalia</taxon>
        <taxon>Tritrichomonadida</taxon>
        <taxon>Tritrichomonadidae</taxon>
        <taxon>Tritrichomonas</taxon>
    </lineage>
</organism>
<dbReference type="NCBIfam" id="TIGR00231">
    <property type="entry name" value="small_GTP"/>
    <property type="match status" value="1"/>
</dbReference>
<dbReference type="SMART" id="SM00173">
    <property type="entry name" value="RAS"/>
    <property type="match status" value="1"/>
</dbReference>
<keyword evidence="1" id="KW-0547">Nucleotide-binding</keyword>
<dbReference type="PROSITE" id="PS51420">
    <property type="entry name" value="RHO"/>
    <property type="match status" value="1"/>
</dbReference>